<dbReference type="NCBIfam" id="NF009807">
    <property type="entry name" value="PRK13291.1"/>
    <property type="match status" value="1"/>
</dbReference>
<evidence type="ECO:0000256" key="1">
    <source>
        <dbReference type="ARBA" id="ARBA00022490"/>
    </source>
</evidence>
<proteinExistence type="inferred from homology"/>
<dbReference type="GO" id="GO:0046872">
    <property type="term" value="F:metal ion binding"/>
    <property type="evidence" value="ECO:0007669"/>
    <property type="project" value="UniProtKB-KW"/>
</dbReference>
<evidence type="ECO:0000313" key="7">
    <source>
        <dbReference type="Proteomes" id="UP000611723"/>
    </source>
</evidence>
<dbReference type="Proteomes" id="UP000611723">
    <property type="component" value="Unassembled WGS sequence"/>
</dbReference>
<dbReference type="RefSeq" id="WP_201431829.1">
    <property type="nucleotide sequence ID" value="NZ_JAEQBW010000006.1"/>
</dbReference>
<keyword evidence="7" id="KW-1185">Reference proteome</keyword>
<evidence type="ECO:0000256" key="2">
    <source>
        <dbReference type="ARBA" id="ARBA00022723"/>
    </source>
</evidence>
<dbReference type="HAMAP" id="MF_01256">
    <property type="entry name" value="YfiT_hydrol"/>
    <property type="match status" value="1"/>
</dbReference>
<keyword evidence="2" id="KW-0479">Metal-binding</keyword>
<dbReference type="Gene3D" id="1.20.120.450">
    <property type="entry name" value="dinb family like domain"/>
    <property type="match status" value="1"/>
</dbReference>
<name>A0A934WZZ8_9BACT</name>
<keyword evidence="3 6" id="KW-0378">Hydrolase</keyword>
<feature type="domain" description="DinB-like" evidence="5">
    <location>
        <begin position="35"/>
        <end position="168"/>
    </location>
</feature>
<dbReference type="InterPro" id="IPR024775">
    <property type="entry name" value="DinB-like"/>
</dbReference>
<keyword evidence="4" id="KW-0862">Zinc</keyword>
<dbReference type="InterPro" id="IPR023774">
    <property type="entry name" value="Put_metal_dep_hydrolase_YfiT"/>
</dbReference>
<gene>
    <name evidence="6" type="ORF">JKA74_13980</name>
</gene>
<sequence>MNLNQLKFPIGTFQSADTITPDLLKQYINDISSFPQRLKKEVQSLSDDQLDTEYRPGGWTIRQVVNHCADSHMNSLMRLKLALTEDRPVIKPYFEDRWAELADSKKMPIEPALSMLEGIHARWTVLLKELTPEDLKRVFIHPEHGKEFSLDENIGMYAWHCNHHLAHITGLKISKGWT</sequence>
<evidence type="ECO:0000256" key="3">
    <source>
        <dbReference type="ARBA" id="ARBA00022801"/>
    </source>
</evidence>
<dbReference type="Pfam" id="PF12867">
    <property type="entry name" value="DinB_2"/>
    <property type="match status" value="1"/>
</dbReference>
<evidence type="ECO:0000259" key="5">
    <source>
        <dbReference type="Pfam" id="PF12867"/>
    </source>
</evidence>
<dbReference type="EMBL" id="JAEQBW010000006">
    <property type="protein sequence ID" value="MBK6266149.1"/>
    <property type="molecule type" value="Genomic_DNA"/>
</dbReference>
<evidence type="ECO:0000256" key="4">
    <source>
        <dbReference type="ARBA" id="ARBA00022833"/>
    </source>
</evidence>
<evidence type="ECO:0000313" key="6">
    <source>
        <dbReference type="EMBL" id="MBK6266149.1"/>
    </source>
</evidence>
<keyword evidence="1" id="KW-0963">Cytoplasm</keyword>
<dbReference type="GO" id="GO:0016787">
    <property type="term" value="F:hydrolase activity"/>
    <property type="evidence" value="ECO:0007669"/>
    <property type="project" value="UniProtKB-KW"/>
</dbReference>
<accession>A0A934WZZ8</accession>
<dbReference type="SUPFAM" id="SSF109854">
    <property type="entry name" value="DinB/YfiT-like putative metalloenzymes"/>
    <property type="match status" value="1"/>
</dbReference>
<reference evidence="6" key="1">
    <citation type="submission" date="2021-01" db="EMBL/GenBank/DDBJ databases">
        <title>Marivirga aurantiaca sp. nov., isolated from intertidal surface sediments.</title>
        <authorList>
            <person name="Zhang M."/>
        </authorList>
    </citation>
    <scope>NUCLEOTIDE SEQUENCE</scope>
    <source>
        <strain evidence="6">S37H4</strain>
    </source>
</reference>
<protein>
    <submittedName>
        <fullName evidence="6">Metal-dependent hydrolase</fullName>
    </submittedName>
</protein>
<organism evidence="6 7">
    <name type="scientific">Marivirga aurantiaca</name>
    <dbReference type="NCBI Taxonomy" id="2802615"/>
    <lineage>
        <taxon>Bacteria</taxon>
        <taxon>Pseudomonadati</taxon>
        <taxon>Bacteroidota</taxon>
        <taxon>Cytophagia</taxon>
        <taxon>Cytophagales</taxon>
        <taxon>Marivirgaceae</taxon>
        <taxon>Marivirga</taxon>
    </lineage>
</organism>
<comment type="caution">
    <text evidence="6">The sequence shown here is derived from an EMBL/GenBank/DDBJ whole genome shotgun (WGS) entry which is preliminary data.</text>
</comment>
<dbReference type="InterPro" id="IPR034660">
    <property type="entry name" value="DinB/YfiT-like"/>
</dbReference>
<dbReference type="AlphaFoldDB" id="A0A934WZZ8"/>